<feature type="compositionally biased region" description="Basic residues" evidence="10">
    <location>
        <begin position="502"/>
        <end position="511"/>
    </location>
</feature>
<dbReference type="Proteomes" id="UP000250572">
    <property type="component" value="Unassembled WGS sequence"/>
</dbReference>
<evidence type="ECO:0000256" key="8">
    <source>
        <dbReference type="ARBA" id="ARBA00023159"/>
    </source>
</evidence>
<feature type="compositionally biased region" description="Basic residues" evidence="10">
    <location>
        <begin position="648"/>
        <end position="662"/>
    </location>
</feature>
<evidence type="ECO:0000313" key="13">
    <source>
        <dbReference type="Proteomes" id="UP000250572"/>
    </source>
</evidence>
<feature type="compositionally biased region" description="Polar residues" evidence="10">
    <location>
        <begin position="483"/>
        <end position="500"/>
    </location>
</feature>
<dbReference type="PANTHER" id="PTHR14955">
    <property type="entry name" value="RETINOIC ACID INDUCED 1/TRANSCRIPTION FACTOR 20"/>
    <property type="match status" value="1"/>
</dbReference>
<dbReference type="STRING" id="33528.ENSGAFP00000021476"/>
<keyword evidence="13" id="KW-1185">Reference proteome</keyword>
<keyword evidence="4" id="KW-0479">Metal-binding</keyword>
<accession>A0A315VFI4</accession>
<dbReference type="InterPro" id="IPR013083">
    <property type="entry name" value="Znf_RING/FYVE/PHD"/>
</dbReference>
<dbReference type="AlphaFoldDB" id="A0A315VFI4"/>
<name>A0A315VFI4_GAMAF</name>
<dbReference type="GO" id="GO:0006357">
    <property type="term" value="P:regulation of transcription by RNA polymerase II"/>
    <property type="evidence" value="ECO:0007669"/>
    <property type="project" value="TreeGrafter"/>
</dbReference>
<feature type="compositionally biased region" description="Pro residues" evidence="10">
    <location>
        <begin position="987"/>
        <end position="997"/>
    </location>
</feature>
<evidence type="ECO:0000256" key="5">
    <source>
        <dbReference type="ARBA" id="ARBA00022771"/>
    </source>
</evidence>
<evidence type="ECO:0000256" key="7">
    <source>
        <dbReference type="ARBA" id="ARBA00022843"/>
    </source>
</evidence>
<dbReference type="GO" id="GO:0005634">
    <property type="term" value="C:nucleus"/>
    <property type="evidence" value="ECO:0007669"/>
    <property type="project" value="UniProtKB-SubCell"/>
</dbReference>
<feature type="compositionally biased region" description="Basic and acidic residues" evidence="10">
    <location>
        <begin position="396"/>
        <end position="405"/>
    </location>
</feature>
<evidence type="ECO:0000259" key="11">
    <source>
        <dbReference type="PROSITE" id="PS51805"/>
    </source>
</evidence>
<feature type="compositionally biased region" description="Basic residues" evidence="10">
    <location>
        <begin position="561"/>
        <end position="585"/>
    </location>
</feature>
<keyword evidence="3" id="KW-0597">Phosphoprotein</keyword>
<feature type="region of interest" description="Disordered" evidence="10">
    <location>
        <begin position="483"/>
        <end position="672"/>
    </location>
</feature>
<dbReference type="Pfam" id="PF13771">
    <property type="entry name" value="zf-HC5HC2H"/>
    <property type="match status" value="1"/>
</dbReference>
<gene>
    <name evidence="12" type="ORF">CCH79_00003390</name>
</gene>
<feature type="compositionally biased region" description="Polar residues" evidence="10">
    <location>
        <begin position="532"/>
        <end position="558"/>
    </location>
</feature>
<dbReference type="GO" id="GO:0008270">
    <property type="term" value="F:zinc ion binding"/>
    <property type="evidence" value="ECO:0007669"/>
    <property type="project" value="UniProtKB-KW"/>
</dbReference>
<evidence type="ECO:0000256" key="2">
    <source>
        <dbReference type="ARBA" id="ARBA00022499"/>
    </source>
</evidence>
<feature type="region of interest" description="Disordered" evidence="10">
    <location>
        <begin position="961"/>
        <end position="997"/>
    </location>
</feature>
<evidence type="ECO:0000256" key="1">
    <source>
        <dbReference type="ARBA" id="ARBA00004123"/>
    </source>
</evidence>
<dbReference type="PROSITE" id="PS51805">
    <property type="entry name" value="EPHD"/>
    <property type="match status" value="1"/>
</dbReference>
<dbReference type="FunFam" id="3.30.40.10:FF:000116">
    <property type="entry name" value="Transcription factor 20 (AR1)"/>
    <property type="match status" value="1"/>
</dbReference>
<keyword evidence="8" id="KW-0010">Activator</keyword>
<keyword evidence="5" id="KW-0863">Zinc-finger</keyword>
<dbReference type="PANTHER" id="PTHR14955:SF8">
    <property type="entry name" value="SI:CH211-165G14.1-RELATED"/>
    <property type="match status" value="1"/>
</dbReference>
<keyword evidence="7" id="KW-0832">Ubl conjugation</keyword>
<evidence type="ECO:0000313" key="12">
    <source>
        <dbReference type="EMBL" id="PWA21636.1"/>
    </source>
</evidence>
<evidence type="ECO:0000256" key="10">
    <source>
        <dbReference type="SAM" id="MobiDB-lite"/>
    </source>
</evidence>
<dbReference type="Gene3D" id="3.30.40.10">
    <property type="entry name" value="Zinc/RING finger domain, C3HC4 (zinc finger)"/>
    <property type="match status" value="1"/>
</dbReference>
<evidence type="ECO:0000256" key="9">
    <source>
        <dbReference type="ARBA" id="ARBA00023242"/>
    </source>
</evidence>
<evidence type="ECO:0000256" key="4">
    <source>
        <dbReference type="ARBA" id="ARBA00022723"/>
    </source>
</evidence>
<evidence type="ECO:0000256" key="6">
    <source>
        <dbReference type="ARBA" id="ARBA00022833"/>
    </source>
</evidence>
<feature type="region of interest" description="Disordered" evidence="10">
    <location>
        <begin position="113"/>
        <end position="134"/>
    </location>
</feature>
<feature type="domain" description="PHD-type" evidence="11">
    <location>
        <begin position="851"/>
        <end position="957"/>
    </location>
</feature>
<dbReference type="InterPro" id="IPR034732">
    <property type="entry name" value="EPHD"/>
</dbReference>
<dbReference type="InterPro" id="IPR001965">
    <property type="entry name" value="Znf_PHD"/>
</dbReference>
<dbReference type="EMBL" id="NHOQ01001904">
    <property type="protein sequence ID" value="PWA21636.1"/>
    <property type="molecule type" value="Genomic_DNA"/>
</dbReference>
<keyword evidence="2" id="KW-1017">Isopeptide bond</keyword>
<comment type="subcellular location">
    <subcellularLocation>
        <location evidence="1">Nucleus</location>
    </subcellularLocation>
</comment>
<feature type="region of interest" description="Disordered" evidence="10">
    <location>
        <begin position="787"/>
        <end position="858"/>
    </location>
</feature>
<dbReference type="SMART" id="SM00249">
    <property type="entry name" value="PHD"/>
    <property type="match status" value="1"/>
</dbReference>
<feature type="compositionally biased region" description="Basic residues" evidence="10">
    <location>
        <begin position="519"/>
        <end position="531"/>
    </location>
</feature>
<keyword evidence="6" id="KW-0862">Zinc</keyword>
<comment type="caution">
    <text evidence="12">The sequence shown here is derived from an EMBL/GenBank/DDBJ whole genome shotgun (WGS) entry which is preliminary data.</text>
</comment>
<organism evidence="12 13">
    <name type="scientific">Gambusia affinis</name>
    <name type="common">Western mosquitofish</name>
    <name type="synonym">Heterandria affinis</name>
    <dbReference type="NCBI Taxonomy" id="33528"/>
    <lineage>
        <taxon>Eukaryota</taxon>
        <taxon>Metazoa</taxon>
        <taxon>Chordata</taxon>
        <taxon>Craniata</taxon>
        <taxon>Vertebrata</taxon>
        <taxon>Euteleostomi</taxon>
        <taxon>Actinopterygii</taxon>
        <taxon>Neopterygii</taxon>
        <taxon>Teleostei</taxon>
        <taxon>Neoteleostei</taxon>
        <taxon>Acanthomorphata</taxon>
        <taxon>Ovalentaria</taxon>
        <taxon>Atherinomorphae</taxon>
        <taxon>Cyprinodontiformes</taxon>
        <taxon>Poeciliidae</taxon>
        <taxon>Poeciliinae</taxon>
        <taxon>Gambusia</taxon>
    </lineage>
</organism>
<keyword evidence="9" id="KW-0539">Nucleus</keyword>
<dbReference type="InterPro" id="IPR052440">
    <property type="entry name" value="Trans_Reg/Chrom_Remod"/>
</dbReference>
<sequence length="997" mass="110022">MEKQHLYNTSNRKESSVQPVATPLHLLHTPTCRKRALEWERSSVSPVSQIHITQIGCSWKADVVMEQPPGTLDDLQHQGASSPARSSVIDLTRKDDEHLLTSPSLDALRRAKGSGWGPNSGSAIPGLQLSETGSSDVTVRPEDQIQPDNALSHTTVTLSYVSRSHVFSTHSSPLYSVSPISKSSFHPQCNTDIGFEETSYALNQQFLEQDKEPVNLVTHAELFPSLSQPQVGPQDSAREFNVKEPPKFNGEVISSDGYNKKLLPEEKHSILSESRNCVENGRYDGWSEILWDEDEDRGTSDVLFIGAKKQDQEVSKTGGSTNVRCVRREYKSPLEDPVSPPSASVDDVEDVFLLPQASSSPSANDFSLEAADDAVYDTVCSERTTQASSAVNDGPTRLESRDGSKSHRRKVVLEPLIDLADDSCLNPENKTSCAIRHINGSANMLERTIKERKLPMRSGRGTRLEAIVMNINSSRYKVSSSILANKKPSASQPVTHTSALPRSKRKVKGKAKTAFLLRTVKRKAVNVKKSKPSSIDAQSYNDSTSVSEPLNKTETSGTPAKRPRFARPSRKPARPSRSRPVKSKTKPPSQSSAQFPKNKNLKKKPELVTVPKPSMEVTASKVLPIRPPPKSPKNNQVDPKSKPSSPTKKTKAPPKRRRKKPRCSQPSSMFSPKEPEIKLKYITYKEEKKDVRLDSFSPFVRVKRQQSSPSLCTIVNYPEEVKTEPKQQQQAHSSRFVSAVVPTTSCLYLGRLSMHGQHQRALVCCLCGRSANSIDLGDLHGPYYPEGYRPNTKAPANVSGLKEDEEDSSYSDSSSSTTRARRWAAPLKQKSLLGSCKRSSGRISSPAAKQARSDGGLADAEDWYSPPILPVEPCEYWLHEDCGIWSTGVFLVRGKVYGLEEAVKVAQETMCSACHNPGATLGCFFKGCPNKYHYRCALESDCVLVEDNFSMKCKKHKNKTLKAPPGSRWDDRILWESAGNHDNSGPGSPPRPSSTDS</sequence>
<evidence type="ECO:0000256" key="3">
    <source>
        <dbReference type="ARBA" id="ARBA00022553"/>
    </source>
</evidence>
<proteinExistence type="predicted"/>
<feature type="region of interest" description="Disordered" evidence="10">
    <location>
        <begin position="384"/>
        <end position="406"/>
    </location>
</feature>
<protein>
    <recommendedName>
        <fullName evidence="11">PHD-type domain-containing protein</fullName>
    </recommendedName>
</protein>
<reference evidence="12 13" key="1">
    <citation type="journal article" date="2018" name="G3 (Bethesda)">
        <title>A High-Quality Reference Genome for the Invasive Mosquitofish Gambusia affinis Using a Chicago Library.</title>
        <authorList>
            <person name="Hoffberg S.L."/>
            <person name="Troendle N.J."/>
            <person name="Glenn T.C."/>
            <person name="Mahmud O."/>
            <person name="Louha S."/>
            <person name="Chalopin D."/>
            <person name="Bennetzen J.L."/>
            <person name="Mauricio R."/>
        </authorList>
    </citation>
    <scope>NUCLEOTIDE SEQUENCE [LARGE SCALE GENOMIC DNA]</scope>
    <source>
        <strain evidence="12">NE01/NJP1002.9</strain>
        <tissue evidence="12">Muscle</tissue>
    </source>
</reference>